<dbReference type="PANTHER" id="PTHR10889:SF1">
    <property type="entry name" value="DEOXYRIBOSE-PHOSPHATE ALDOLASE"/>
    <property type="match status" value="1"/>
</dbReference>
<dbReference type="CDD" id="cd00959">
    <property type="entry name" value="DeoC"/>
    <property type="match status" value="1"/>
</dbReference>
<protein>
    <recommendedName>
        <fullName evidence="6">Deoxyribose-phosphate aldolase</fullName>
        <shortName evidence="6">DERA</shortName>
        <ecNumber evidence="6">4.1.2.4</ecNumber>
    </recommendedName>
    <alternativeName>
        <fullName evidence="6">2-deoxy-D-ribose 5-phosphate aldolase</fullName>
    </alternativeName>
    <alternativeName>
        <fullName evidence="6">Phosphodeoxyriboaldolase</fullName>
        <shortName evidence="6">Deoxyriboaldolase</shortName>
    </alternativeName>
</protein>
<feature type="active site" description="Proton donor/acceptor" evidence="6">
    <location>
        <position position="186"/>
    </location>
</feature>
<keyword evidence="4 6" id="KW-0704">Schiff base</keyword>
<gene>
    <name evidence="6 7" type="primary">deoC</name>
    <name evidence="7" type="ORF">IFO66_23095</name>
</gene>
<dbReference type="EC" id="4.1.2.4" evidence="6"/>
<dbReference type="Proteomes" id="UP000634529">
    <property type="component" value="Unassembled WGS sequence"/>
</dbReference>
<evidence type="ECO:0000256" key="4">
    <source>
        <dbReference type="ARBA" id="ARBA00023270"/>
    </source>
</evidence>
<accession>A0ABR9B466</accession>
<dbReference type="InterPro" id="IPR013785">
    <property type="entry name" value="Aldolase_TIM"/>
</dbReference>
<dbReference type="EMBL" id="JACYTN010000040">
    <property type="protein sequence ID" value="MBD8501166.1"/>
    <property type="molecule type" value="Genomic_DNA"/>
</dbReference>
<dbReference type="RefSeq" id="WP_192027373.1">
    <property type="nucleotide sequence ID" value="NZ_JACYTN010000040.1"/>
</dbReference>
<sequence length="228" mass="24379">MNQQLANMIDHTLLKPNVQDEQIVELCQEAKQYQFASVCVEPCYVALAAEELKDSGVDICTVIGFPLGANTLATKVFEAKDAIANGATEIDYVISISDVLNGRWEQVEREMRAFTELRDEANTGVIVKIILETCYLTDAQIVEACRLARETGLDFVKTSTGFGTGGATVEHIRMMRETVGDACGVKASGGIRTREDALAMVEAGASRIGASASVAIVTDGGSNEGSGY</sequence>
<comment type="pathway">
    <text evidence="6">Carbohydrate degradation; 2-deoxy-D-ribose 1-phosphate degradation; D-glyceraldehyde 3-phosphate and acetaldehyde from 2-deoxy-alpha-D-ribose 1-phosphate: step 2/2.</text>
</comment>
<dbReference type="GO" id="GO:0004139">
    <property type="term" value="F:deoxyribose-phosphate aldolase activity"/>
    <property type="evidence" value="ECO:0007669"/>
    <property type="project" value="UniProtKB-EC"/>
</dbReference>
<comment type="catalytic activity">
    <reaction evidence="5 6">
        <text>2-deoxy-D-ribose 5-phosphate = D-glyceraldehyde 3-phosphate + acetaldehyde</text>
        <dbReference type="Rhea" id="RHEA:12821"/>
        <dbReference type="ChEBI" id="CHEBI:15343"/>
        <dbReference type="ChEBI" id="CHEBI:59776"/>
        <dbReference type="ChEBI" id="CHEBI:62877"/>
        <dbReference type="EC" id="4.1.2.4"/>
    </reaction>
</comment>
<name>A0ABR9B466_9BACL</name>
<keyword evidence="2 6" id="KW-0963">Cytoplasm</keyword>
<evidence type="ECO:0000313" key="7">
    <source>
        <dbReference type="EMBL" id="MBD8501166.1"/>
    </source>
</evidence>
<comment type="caution">
    <text evidence="7">The sequence shown here is derived from an EMBL/GenBank/DDBJ whole genome shotgun (WGS) entry which is preliminary data.</text>
</comment>
<dbReference type="NCBIfam" id="TIGR00126">
    <property type="entry name" value="deoC"/>
    <property type="match status" value="1"/>
</dbReference>
<evidence type="ECO:0000313" key="8">
    <source>
        <dbReference type="Proteomes" id="UP000634529"/>
    </source>
</evidence>
<proteinExistence type="inferred from homology"/>
<reference evidence="7 8" key="1">
    <citation type="submission" date="2020-09" db="EMBL/GenBank/DDBJ databases">
        <title>Paenibacillus sp. CAU 1523 isolated from sand of Haeundae Beach.</title>
        <authorList>
            <person name="Kim W."/>
        </authorList>
    </citation>
    <scope>NUCLEOTIDE SEQUENCE [LARGE SCALE GENOMIC DNA]</scope>
    <source>
        <strain evidence="7 8">CAU 1523</strain>
    </source>
</reference>
<comment type="subcellular location">
    <subcellularLocation>
        <location evidence="6">Cytoplasm</location>
    </subcellularLocation>
</comment>
<dbReference type="PANTHER" id="PTHR10889">
    <property type="entry name" value="DEOXYRIBOSE-PHOSPHATE ALDOLASE"/>
    <property type="match status" value="1"/>
</dbReference>
<dbReference type="InterPro" id="IPR011343">
    <property type="entry name" value="DeoC"/>
</dbReference>
<dbReference type="InterPro" id="IPR002915">
    <property type="entry name" value="DeoC/FbaB/LacD_aldolase"/>
</dbReference>
<comment type="similarity">
    <text evidence="1 6">Belongs to the DeoC/FbaB aldolase family. DeoC type 1 subfamily.</text>
</comment>
<evidence type="ECO:0000256" key="2">
    <source>
        <dbReference type="ARBA" id="ARBA00022490"/>
    </source>
</evidence>
<feature type="active site" description="Proton donor/acceptor" evidence="6">
    <location>
        <position position="91"/>
    </location>
</feature>
<keyword evidence="3 6" id="KW-0456">Lyase</keyword>
<dbReference type="PIRSF" id="PIRSF001357">
    <property type="entry name" value="DeoC"/>
    <property type="match status" value="1"/>
</dbReference>
<comment type="function">
    <text evidence="6">Catalyzes a reversible aldol reaction between acetaldehyde and D-glyceraldehyde 3-phosphate to generate 2-deoxy-D-ribose 5-phosphate.</text>
</comment>
<dbReference type="HAMAP" id="MF_00114">
    <property type="entry name" value="DeoC_type1"/>
    <property type="match status" value="1"/>
</dbReference>
<dbReference type="SUPFAM" id="SSF51569">
    <property type="entry name" value="Aldolase"/>
    <property type="match status" value="1"/>
</dbReference>
<feature type="active site" description="Schiff-base intermediate with acetaldehyde" evidence="6">
    <location>
        <position position="157"/>
    </location>
</feature>
<keyword evidence="8" id="KW-1185">Reference proteome</keyword>
<dbReference type="InterPro" id="IPR028581">
    <property type="entry name" value="DeoC_typeI"/>
</dbReference>
<organism evidence="7 8">
    <name type="scientific">Paenibacillus arenosi</name>
    <dbReference type="NCBI Taxonomy" id="2774142"/>
    <lineage>
        <taxon>Bacteria</taxon>
        <taxon>Bacillati</taxon>
        <taxon>Bacillota</taxon>
        <taxon>Bacilli</taxon>
        <taxon>Bacillales</taxon>
        <taxon>Paenibacillaceae</taxon>
        <taxon>Paenibacillus</taxon>
    </lineage>
</organism>
<dbReference type="Gene3D" id="3.20.20.70">
    <property type="entry name" value="Aldolase class I"/>
    <property type="match status" value="1"/>
</dbReference>
<dbReference type="SMART" id="SM01133">
    <property type="entry name" value="DeoC"/>
    <property type="match status" value="1"/>
</dbReference>
<evidence type="ECO:0000256" key="6">
    <source>
        <dbReference type="HAMAP-Rule" id="MF_00114"/>
    </source>
</evidence>
<evidence type="ECO:0000256" key="1">
    <source>
        <dbReference type="ARBA" id="ARBA00010936"/>
    </source>
</evidence>
<evidence type="ECO:0000256" key="5">
    <source>
        <dbReference type="ARBA" id="ARBA00048791"/>
    </source>
</evidence>
<evidence type="ECO:0000256" key="3">
    <source>
        <dbReference type="ARBA" id="ARBA00023239"/>
    </source>
</evidence>
<dbReference type="Pfam" id="PF01791">
    <property type="entry name" value="DeoC"/>
    <property type="match status" value="1"/>
</dbReference>